<proteinExistence type="predicted"/>
<organism evidence="1 2">
    <name type="scientific">Niastella koreensis</name>
    <dbReference type="NCBI Taxonomy" id="354356"/>
    <lineage>
        <taxon>Bacteria</taxon>
        <taxon>Pseudomonadati</taxon>
        <taxon>Bacteroidota</taxon>
        <taxon>Chitinophagia</taxon>
        <taxon>Chitinophagales</taxon>
        <taxon>Chitinophagaceae</taxon>
        <taxon>Niastella</taxon>
    </lineage>
</organism>
<evidence type="ECO:0008006" key="3">
    <source>
        <dbReference type="Google" id="ProtNLM"/>
    </source>
</evidence>
<reference evidence="1 2" key="1">
    <citation type="submission" date="2016-04" db="EMBL/GenBank/DDBJ databases">
        <authorList>
            <person name="Chen L."/>
            <person name="Zhuang W."/>
            <person name="Wang G."/>
        </authorList>
    </citation>
    <scope>NUCLEOTIDE SEQUENCE [LARGE SCALE GENOMIC DNA]</scope>
    <source>
        <strain evidence="2">GR20</strain>
    </source>
</reference>
<sequence>MSNCNDNKNPLQHNGTSQAERLLPGLQTGYVQVNEKEYADWIVFAAEFAAYLKYYDASNTEAGTWQVFFTSDISALLGTMAVQDIDGYRRQIKERFDYIKDDANAADINAIKRKLHELFSVLFSLAKALDTYLQRLPDNDPEAGNSISLKATLQNSIETRLGPAMQRLIAYHKAATTQTLLQPGDFTGWKVLSTPVVAAETIITNGLSKYWWRNGAADWNTYVSGIAAEASIFGNTAWTEYRRINHAVNHNLFASIFDLFTQNFAKLINEATSSLLTTLGDWNTHPAHYALFLAFLKLFRLAQADINTITQRHLDFYYKEVLQLLPKAAQPNKAHVLVELAKMTDEYALPGGTLLKAGKDSTGKEVLYELDKETVFNKAKVAQLKSIYKGDASGKDNHLLEAGSSTTVLNENRLFAAPVINSDDGLGAKLTSPNKEWHPYVNKHFEEGQLADIAMPNAAIGFAIASHYLYLTEGQRKITIRLAAGSDNAKLYNKHFDCYLTTEKGWLSVQMSAIAAGTMSSTAACAEFTIALAGDIPAITDYAAAVHGGTYNAAVPVLKLILRNTDDEAYEYEALKDIKITALEIKVDVGDMSSVSKTGLKQLLLSGDFGPLDAGKPFLPFGAQPKKDATFVIGNREVFSKQGATIKLNIEWANLPGSQEDIAYNTVYSSTGSPYSYNYSQSKPSPHYPTVKPQFLFDGVWQAKNTGGSAISDVNIFNGVTPGVGVFSGGQAVNDNALVSYSDMYNTYNGASSKGFIRLVLNGDFGHKKYITDLTTYLIEKSLSTYYQKTVGIEPVEPYSPTIQSLYISYSASTLLNLEDVDDTKFAARAAQFFHLYPFGEAEQHKHITGEDPFLLPRFKHEESSATTDHIGEFYIGIANLQPQQAVNILFQVMEGTADPLAIKPSAHIHWSYLSNNQWISFDKNTISDATRQLVQSGIISFVIPAIATTNNTMLPAGHIWLRAAVSQSAEAICKLITVDAQAALVTFSPNDNADDFLEKALPASTIAKLKIPDASVKKVVQPYSSFGGRPKEKEDKFYVRVSERLRHKNRAITIWDYEHLVLENFPQIYKAKCLNHTKLVENPVTHEMEYNEVAPGYVTVITIPDLQNRNDTNPLKPYTNQNTLLEIESYLKTKISCFVNLGVRNPQFEEVRLHFELRLLNGYDDFIFYKERLQQEITQFLTPWAFASDADISFGGKIYKSVLIDFIEERPYVDFITNVQLFHRIDDVTAESGDLDEIVASTARSILVSAQASKHEIVEIVVVAEEGVTECSGGKLTS</sequence>
<accession>A0ABX3NXL6</accession>
<dbReference type="Proteomes" id="UP000192277">
    <property type="component" value="Unassembled WGS sequence"/>
</dbReference>
<gene>
    <name evidence="1" type="ORF">A4D02_29935</name>
</gene>
<evidence type="ECO:0000313" key="1">
    <source>
        <dbReference type="EMBL" id="OQP49215.1"/>
    </source>
</evidence>
<name>A0ABX3NXL6_9BACT</name>
<dbReference type="RefSeq" id="WP_014216784.1">
    <property type="nucleotide sequence ID" value="NZ_LWBO01000011.1"/>
</dbReference>
<protein>
    <recommendedName>
        <fullName evidence="3">Baseplate protein J-like domain-containing protein</fullName>
    </recommendedName>
</protein>
<keyword evidence="2" id="KW-1185">Reference proteome</keyword>
<evidence type="ECO:0000313" key="2">
    <source>
        <dbReference type="Proteomes" id="UP000192277"/>
    </source>
</evidence>
<dbReference type="EMBL" id="LWBO01000011">
    <property type="protein sequence ID" value="OQP49215.1"/>
    <property type="molecule type" value="Genomic_DNA"/>
</dbReference>
<comment type="caution">
    <text evidence="1">The sequence shown here is derived from an EMBL/GenBank/DDBJ whole genome shotgun (WGS) entry which is preliminary data.</text>
</comment>